<sequence length="122" mass="13305">MQFLVLLVLLAIFLPSPSSTPLLLFLQSPPPHPFPQLGYINNFGKELSASQTITKPSETDGEGFLSTPKKLIAKSLKKASPTKNHDPIPTQNSFSKLPEETMIINEESSTPPVKMPSFFGPA</sequence>
<keyword evidence="2" id="KW-0732">Signal</keyword>
<feature type="region of interest" description="Disordered" evidence="1">
    <location>
        <begin position="76"/>
        <end position="97"/>
    </location>
</feature>
<proteinExistence type="predicted"/>
<organism evidence="3 4">
    <name type="scientific">Caerostris darwini</name>
    <dbReference type="NCBI Taxonomy" id="1538125"/>
    <lineage>
        <taxon>Eukaryota</taxon>
        <taxon>Metazoa</taxon>
        <taxon>Ecdysozoa</taxon>
        <taxon>Arthropoda</taxon>
        <taxon>Chelicerata</taxon>
        <taxon>Arachnida</taxon>
        <taxon>Araneae</taxon>
        <taxon>Araneomorphae</taxon>
        <taxon>Entelegynae</taxon>
        <taxon>Araneoidea</taxon>
        <taxon>Araneidae</taxon>
        <taxon>Caerostris</taxon>
    </lineage>
</organism>
<dbReference type="Proteomes" id="UP001054837">
    <property type="component" value="Unassembled WGS sequence"/>
</dbReference>
<feature type="signal peptide" evidence="2">
    <location>
        <begin position="1"/>
        <end position="19"/>
    </location>
</feature>
<reference evidence="3 4" key="1">
    <citation type="submission" date="2021-06" db="EMBL/GenBank/DDBJ databases">
        <title>Caerostris darwini draft genome.</title>
        <authorList>
            <person name="Kono N."/>
            <person name="Arakawa K."/>
        </authorList>
    </citation>
    <scope>NUCLEOTIDE SEQUENCE [LARGE SCALE GENOMIC DNA]</scope>
</reference>
<evidence type="ECO:0000313" key="4">
    <source>
        <dbReference type="Proteomes" id="UP001054837"/>
    </source>
</evidence>
<dbReference type="EMBL" id="BPLQ01014056">
    <property type="protein sequence ID" value="GIY76858.1"/>
    <property type="molecule type" value="Genomic_DNA"/>
</dbReference>
<gene>
    <name evidence="3" type="ORF">CDAR_513131</name>
</gene>
<evidence type="ECO:0000256" key="1">
    <source>
        <dbReference type="SAM" id="MobiDB-lite"/>
    </source>
</evidence>
<comment type="caution">
    <text evidence="3">The sequence shown here is derived from an EMBL/GenBank/DDBJ whole genome shotgun (WGS) entry which is preliminary data.</text>
</comment>
<accession>A0AAV4W3Q1</accession>
<protein>
    <submittedName>
        <fullName evidence="3">Uncharacterized protein</fullName>
    </submittedName>
</protein>
<dbReference type="AlphaFoldDB" id="A0AAV4W3Q1"/>
<feature type="chain" id="PRO_5043775113" evidence="2">
    <location>
        <begin position="20"/>
        <end position="122"/>
    </location>
</feature>
<evidence type="ECO:0000256" key="2">
    <source>
        <dbReference type="SAM" id="SignalP"/>
    </source>
</evidence>
<keyword evidence="4" id="KW-1185">Reference proteome</keyword>
<evidence type="ECO:0000313" key="3">
    <source>
        <dbReference type="EMBL" id="GIY76858.1"/>
    </source>
</evidence>
<name>A0AAV4W3Q1_9ARAC</name>